<evidence type="ECO:0008006" key="4">
    <source>
        <dbReference type="Google" id="ProtNLM"/>
    </source>
</evidence>
<dbReference type="Gene3D" id="2.170.130.10">
    <property type="entry name" value="TonB-dependent receptor, plug domain"/>
    <property type="match status" value="1"/>
</dbReference>
<keyword evidence="1" id="KW-1134">Transmembrane beta strand</keyword>
<keyword evidence="1" id="KW-0472">Membrane</keyword>
<dbReference type="InterPro" id="IPR039426">
    <property type="entry name" value="TonB-dep_rcpt-like"/>
</dbReference>
<name>A0A2K9PXQ8_9FLAO</name>
<sequence>MSKYNDHLFVIDGYVSTKDKVKNINPNNIKSIDILKESAATNVYDSRGENGAILFTLR</sequence>
<reference evidence="2 3" key="1">
    <citation type="submission" date="2018-01" db="EMBL/GenBank/DDBJ databases">
        <title>Complete genome sequence of Flavivirga eckloniae ECD14 isolated from seaweed Ecklonia cava.</title>
        <authorList>
            <person name="Lee J.H."/>
            <person name="Baik K.S."/>
            <person name="Seong C.N."/>
        </authorList>
    </citation>
    <scope>NUCLEOTIDE SEQUENCE [LARGE SCALE GENOMIC DNA]</scope>
    <source>
        <strain evidence="2 3">ECD14</strain>
    </source>
</reference>
<evidence type="ECO:0000313" key="3">
    <source>
        <dbReference type="Proteomes" id="UP000235826"/>
    </source>
</evidence>
<keyword evidence="1" id="KW-0998">Cell outer membrane</keyword>
<dbReference type="GO" id="GO:0009279">
    <property type="term" value="C:cell outer membrane"/>
    <property type="evidence" value="ECO:0007669"/>
    <property type="project" value="UniProtKB-SubCell"/>
</dbReference>
<keyword evidence="1" id="KW-0813">Transport</keyword>
<accession>A0A2K9PXQ8</accession>
<protein>
    <recommendedName>
        <fullName evidence="4">TonB-dependent receptor plug domain-containing protein</fullName>
    </recommendedName>
</protein>
<organism evidence="2 3">
    <name type="scientific">Flavivirga eckloniae</name>
    <dbReference type="NCBI Taxonomy" id="1803846"/>
    <lineage>
        <taxon>Bacteria</taxon>
        <taxon>Pseudomonadati</taxon>
        <taxon>Bacteroidota</taxon>
        <taxon>Flavobacteriia</taxon>
        <taxon>Flavobacteriales</taxon>
        <taxon>Flavobacteriaceae</taxon>
        <taxon>Flavivirga</taxon>
    </lineage>
</organism>
<evidence type="ECO:0000256" key="1">
    <source>
        <dbReference type="PROSITE-ProRule" id="PRU01360"/>
    </source>
</evidence>
<dbReference type="KEGG" id="fek:C1H87_12940"/>
<comment type="subcellular location">
    <subcellularLocation>
        <location evidence="1">Cell outer membrane</location>
        <topology evidence="1">Multi-pass membrane protein</topology>
    </subcellularLocation>
</comment>
<dbReference type="InterPro" id="IPR037066">
    <property type="entry name" value="Plug_dom_sf"/>
</dbReference>
<dbReference type="PROSITE" id="PS52016">
    <property type="entry name" value="TONB_DEPENDENT_REC_3"/>
    <property type="match status" value="1"/>
</dbReference>
<comment type="similarity">
    <text evidence="1">Belongs to the TonB-dependent receptor family.</text>
</comment>
<dbReference type="AlphaFoldDB" id="A0A2K9PXQ8"/>
<proteinExistence type="inferred from homology"/>
<gene>
    <name evidence="2" type="ORF">C1H87_12940</name>
</gene>
<dbReference type="Proteomes" id="UP000235826">
    <property type="component" value="Chromosome"/>
</dbReference>
<evidence type="ECO:0000313" key="2">
    <source>
        <dbReference type="EMBL" id="AUP81618.1"/>
    </source>
</evidence>
<keyword evidence="1" id="KW-0812">Transmembrane</keyword>
<dbReference type="OrthoDB" id="1367110at2"/>
<dbReference type="SUPFAM" id="SSF56935">
    <property type="entry name" value="Porins"/>
    <property type="match status" value="1"/>
</dbReference>
<keyword evidence="3" id="KW-1185">Reference proteome</keyword>
<dbReference type="EMBL" id="CP025791">
    <property type="protein sequence ID" value="AUP81618.1"/>
    <property type="molecule type" value="Genomic_DNA"/>
</dbReference>